<dbReference type="Pfam" id="PF12263">
    <property type="entry name" value="DUF3611"/>
    <property type="match status" value="1"/>
</dbReference>
<keyword evidence="1" id="KW-1133">Transmembrane helix</keyword>
<proteinExistence type="predicted"/>
<dbReference type="AlphaFoldDB" id="A0A6J1D437"/>
<feature type="transmembrane region" description="Helical" evidence="1">
    <location>
        <begin position="160"/>
        <end position="183"/>
    </location>
</feature>
<reference evidence="3" key="1">
    <citation type="submission" date="2025-08" db="UniProtKB">
        <authorList>
            <consortium name="RefSeq"/>
        </authorList>
    </citation>
    <scope>IDENTIFICATION</scope>
    <source>
        <strain evidence="3">OHB3-1</strain>
    </source>
</reference>
<protein>
    <submittedName>
        <fullName evidence="3">Protein TIC 21, chloroplastic</fullName>
    </submittedName>
</protein>
<evidence type="ECO:0000313" key="2">
    <source>
        <dbReference type="Proteomes" id="UP000504603"/>
    </source>
</evidence>
<keyword evidence="2" id="KW-1185">Reference proteome</keyword>
<gene>
    <name evidence="3" type="primary">LOC111017409</name>
</gene>
<feature type="transmembrane region" description="Helical" evidence="1">
    <location>
        <begin position="213"/>
        <end position="236"/>
    </location>
</feature>
<dbReference type="KEGG" id="mcha:111017409"/>
<evidence type="ECO:0000313" key="3">
    <source>
        <dbReference type="RefSeq" id="XP_022148850.1"/>
    </source>
</evidence>
<evidence type="ECO:0000256" key="1">
    <source>
        <dbReference type="SAM" id="Phobius"/>
    </source>
</evidence>
<dbReference type="PANTHER" id="PTHR34548:SF2">
    <property type="entry name" value="PROTEIN TIC 21, CHLOROPLASTIC"/>
    <property type="match status" value="1"/>
</dbReference>
<accession>A0A6J1D437</accession>
<dbReference type="InterPro" id="IPR022051">
    <property type="entry name" value="DUF3611"/>
</dbReference>
<feature type="transmembrane region" description="Helical" evidence="1">
    <location>
        <begin position="130"/>
        <end position="154"/>
    </location>
</feature>
<name>A0A6J1D437_MOMCH</name>
<organism evidence="2 3">
    <name type="scientific">Momordica charantia</name>
    <name type="common">Bitter gourd</name>
    <name type="synonym">Balsam pear</name>
    <dbReference type="NCBI Taxonomy" id="3673"/>
    <lineage>
        <taxon>Eukaryota</taxon>
        <taxon>Viridiplantae</taxon>
        <taxon>Streptophyta</taxon>
        <taxon>Embryophyta</taxon>
        <taxon>Tracheophyta</taxon>
        <taxon>Spermatophyta</taxon>
        <taxon>Magnoliopsida</taxon>
        <taxon>eudicotyledons</taxon>
        <taxon>Gunneridae</taxon>
        <taxon>Pentapetalae</taxon>
        <taxon>rosids</taxon>
        <taxon>fabids</taxon>
        <taxon>Cucurbitales</taxon>
        <taxon>Cucurbitaceae</taxon>
        <taxon>Momordiceae</taxon>
        <taxon>Momordica</taxon>
    </lineage>
</organism>
<dbReference type="OrthoDB" id="5900at2759"/>
<keyword evidence="1" id="KW-0472">Membrane</keyword>
<dbReference type="GeneID" id="111017409"/>
<dbReference type="RefSeq" id="XP_022148850.1">
    <property type="nucleotide sequence ID" value="XM_022293158.1"/>
</dbReference>
<dbReference type="PANTHER" id="PTHR34548">
    <property type="entry name" value="PROTEIN TIC 21, CHLOROPLASTIC"/>
    <property type="match status" value="1"/>
</dbReference>
<sequence length="303" mass="31946">MQSLLSPVAPAGPYSAAAVYSSDLHLSRFHRLPLSLRHASNLNSPPNSIPSVNAIRSSYSSSSSSSSLLILKAFGTLGNRRGLFCSETRASSSPISPTAPPNDEAEKAKLAQVAKRLEKTSRYFKRLGNLGFWGQLVCTIVSAVILSFSVVITGKITSPATFYATAGSIVAAFISVFWSFGYIRLSDKLLRTANQPSKAPPRADVVNSLRNGIVVNLLGMGAAILGMQATVGLLVAKALTSSAIPYYQGASPGNSPVLALDVFLVQASANTILSHFLGLVFSLELLRSVTLPAAESIPIPRIA</sequence>
<dbReference type="Proteomes" id="UP000504603">
    <property type="component" value="Unplaced"/>
</dbReference>
<keyword evidence="1" id="KW-0812">Transmembrane</keyword>